<feature type="domain" description="RRM" evidence="3">
    <location>
        <begin position="566"/>
        <end position="637"/>
    </location>
</feature>
<dbReference type="InterPro" id="IPR052462">
    <property type="entry name" value="SLIRP/GR-RBP-like"/>
</dbReference>
<evidence type="ECO:0000313" key="5">
    <source>
        <dbReference type="Proteomes" id="UP000017246"/>
    </source>
</evidence>
<dbReference type="PANTHER" id="PTHR48027">
    <property type="entry name" value="HETEROGENEOUS NUCLEAR RIBONUCLEOPROTEIN 87F-RELATED"/>
    <property type="match status" value="1"/>
</dbReference>
<gene>
    <name evidence="4" type="ORF">EmuJ_000314000</name>
</gene>
<dbReference type="Gene3D" id="3.30.70.330">
    <property type="match status" value="3"/>
</dbReference>
<feature type="domain" description="RRM" evidence="3">
    <location>
        <begin position="377"/>
        <end position="469"/>
    </location>
</feature>
<dbReference type="OrthoDB" id="1630758at2759"/>
<dbReference type="GO" id="GO:0003723">
    <property type="term" value="F:RNA binding"/>
    <property type="evidence" value="ECO:0007669"/>
    <property type="project" value="UniProtKB-UniRule"/>
</dbReference>
<dbReference type="SMART" id="SM00360">
    <property type="entry name" value="RRM"/>
    <property type="match status" value="3"/>
</dbReference>
<keyword evidence="5" id="KW-1185">Reference proteome</keyword>
<dbReference type="STRING" id="6211.A0A068XZM2"/>
<dbReference type="AlphaFoldDB" id="A0A068XZM2"/>
<dbReference type="SUPFAM" id="SSF54928">
    <property type="entry name" value="RNA-binding domain, RBD"/>
    <property type="match status" value="2"/>
</dbReference>
<sequence>MAKAPDCLGLRHEPHSVIDQGRVGKTMASADTDLICGVCTNLMNDPYILPCGHTFCLRPCLLPHARAMTARCIHCHATFDLAGLRPNYTIAAKLTLISMKREPQQDQMPKQQAKNKGECVEEMSIGERRIRENPPSSMRCSTCRRPVGAKEVDTCHHCHCNICSQCREKHRDSFSLIVRVKLNALSRHKGMLKSRLEQLRGPDSSSLETLGKSKGDVISALEDAVLELRMAASKSLDAATAKLEMVDMNGFEMIGPLVRQITDLFVEVNKTQDVFVSLERISSLRELVAKQKSLSRLLDEAAPLKEMIRNLPPLPITQLHLSDRFSKIDQHLSNFNLIMGDGVMSLPQLLRLPPLYDIGKESENVTSPNTAATKSRVKLYVEGLRPNYTEGQLQQYFAQYGAITDCCIARDHKTKESRGFGFVTFREEAHATRALAGCPHFIEGGPVSVKPFILKAKKEKTMPVSSSAKKAAPSSGDKSSHQLIVHGLPHPPKKKDIQELFSQFGTVTKVKIDLAAHKALVDFSTPQAIQMATAAASLRLKDVNLRVSLPDNHKKAAPSSCKKIGHLLVVHNLPLLTSKKTIQKLFSGFGKITKVKIDQTEHKALVDFSTPEAIQMAMAAASLRLNDVDLRVSLPDDHKFYLSCCSLDLY</sequence>
<proteinExistence type="predicted"/>
<evidence type="ECO:0000256" key="1">
    <source>
        <dbReference type="ARBA" id="ARBA00022884"/>
    </source>
</evidence>
<evidence type="ECO:0000259" key="3">
    <source>
        <dbReference type="PROSITE" id="PS50102"/>
    </source>
</evidence>
<dbReference type="eggNOG" id="KOG4205">
    <property type="taxonomic scope" value="Eukaryota"/>
</dbReference>
<accession>A0A068XZM2</accession>
<dbReference type="Gene3D" id="3.30.40.10">
    <property type="entry name" value="Zinc/RING finger domain, C3HC4 (zinc finger)"/>
    <property type="match status" value="1"/>
</dbReference>
<dbReference type="InterPro" id="IPR013083">
    <property type="entry name" value="Znf_RING/FYVE/PHD"/>
</dbReference>
<protein>
    <submittedName>
        <fullName evidence="4">Expressed protein</fullName>
    </submittedName>
</protein>
<name>A0A068XZM2_ECHMU</name>
<dbReference type="EMBL" id="LN902253">
    <property type="protein sequence ID" value="CDS35568.1"/>
    <property type="molecule type" value="Genomic_DNA"/>
</dbReference>
<dbReference type="Proteomes" id="UP000017246">
    <property type="component" value="Unassembled WGS sequence"/>
</dbReference>
<dbReference type="CDD" id="cd00590">
    <property type="entry name" value="RRM_SF"/>
    <property type="match status" value="2"/>
</dbReference>
<dbReference type="SUPFAM" id="SSF57850">
    <property type="entry name" value="RING/U-box"/>
    <property type="match status" value="1"/>
</dbReference>
<organism evidence="4 5">
    <name type="scientific">Echinococcus multilocularis</name>
    <name type="common">Fox tapeworm</name>
    <dbReference type="NCBI Taxonomy" id="6211"/>
    <lineage>
        <taxon>Eukaryota</taxon>
        <taxon>Metazoa</taxon>
        <taxon>Spiralia</taxon>
        <taxon>Lophotrochozoa</taxon>
        <taxon>Platyhelminthes</taxon>
        <taxon>Cestoda</taxon>
        <taxon>Eucestoda</taxon>
        <taxon>Cyclophyllidea</taxon>
        <taxon>Taeniidae</taxon>
        <taxon>Echinococcus</taxon>
    </lineage>
</organism>
<dbReference type="Pfam" id="PF00076">
    <property type="entry name" value="RRM_1"/>
    <property type="match status" value="2"/>
</dbReference>
<reference evidence="4" key="2">
    <citation type="submission" date="2015-11" db="EMBL/GenBank/DDBJ databases">
        <authorList>
            <person name="Zhang Y."/>
            <person name="Guo Z."/>
        </authorList>
    </citation>
    <scope>NUCLEOTIDE SEQUENCE</scope>
</reference>
<dbReference type="PROSITE" id="PS50102">
    <property type="entry name" value="RRM"/>
    <property type="match status" value="3"/>
</dbReference>
<dbReference type="InterPro" id="IPR012677">
    <property type="entry name" value="Nucleotide-bd_a/b_plait_sf"/>
</dbReference>
<evidence type="ECO:0000256" key="2">
    <source>
        <dbReference type="PROSITE-ProRule" id="PRU00176"/>
    </source>
</evidence>
<dbReference type="InterPro" id="IPR035979">
    <property type="entry name" value="RBD_domain_sf"/>
</dbReference>
<feature type="domain" description="RRM" evidence="3">
    <location>
        <begin position="481"/>
        <end position="552"/>
    </location>
</feature>
<dbReference type="InterPro" id="IPR000504">
    <property type="entry name" value="RRM_dom"/>
</dbReference>
<dbReference type="OMA" id="CCIARDH"/>
<evidence type="ECO:0000313" key="4">
    <source>
        <dbReference type="EMBL" id="CDS35568.1"/>
    </source>
</evidence>
<keyword evidence="1 2" id="KW-0694">RNA-binding</keyword>
<reference evidence="4" key="1">
    <citation type="journal article" date="2013" name="Nature">
        <title>The genomes of four tapeworm species reveal adaptations to parasitism.</title>
        <authorList>
            <person name="Tsai I.J."/>
            <person name="Zarowiecki M."/>
            <person name="Holroyd N."/>
            <person name="Garciarrubio A."/>
            <person name="Sanchez-Flores A."/>
            <person name="Brooks K.L."/>
            <person name="Tracey A."/>
            <person name="Bobes R.J."/>
            <person name="Fragoso G."/>
            <person name="Sciutto E."/>
            <person name="Aslett M."/>
            <person name="Beasley H."/>
            <person name="Bennett H.M."/>
            <person name="Cai J."/>
            <person name="Camicia F."/>
            <person name="Clark R."/>
            <person name="Cucher M."/>
            <person name="De Silva N."/>
            <person name="Day T.A."/>
            <person name="Deplazes P."/>
            <person name="Estrada K."/>
            <person name="Fernandez C."/>
            <person name="Holland P.W."/>
            <person name="Hou J."/>
            <person name="Hu S."/>
            <person name="Huckvale T."/>
            <person name="Hung S.S."/>
            <person name="Kamenetzky L."/>
            <person name="Keane J.A."/>
            <person name="Kiss F."/>
            <person name="Koziol U."/>
            <person name="Lambert O."/>
            <person name="Liu K."/>
            <person name="Luo X."/>
            <person name="Luo Y."/>
            <person name="Macchiaroli N."/>
            <person name="Nichol S."/>
            <person name="Paps J."/>
            <person name="Parkinson J."/>
            <person name="Pouchkina-Stantcheva N."/>
            <person name="Riddiford N."/>
            <person name="Rosenzvit M."/>
            <person name="Salinas G."/>
            <person name="Wasmuth J.D."/>
            <person name="Zamanian M."/>
            <person name="Zheng Y."/>
            <person name="Cai X."/>
            <person name="Soberon X."/>
            <person name="Olson P.D."/>
            <person name="Laclette J.P."/>
            <person name="Brehm K."/>
            <person name="Berriman M."/>
            <person name="Garciarrubio A."/>
            <person name="Bobes R.J."/>
            <person name="Fragoso G."/>
            <person name="Sanchez-Flores A."/>
            <person name="Estrada K."/>
            <person name="Cevallos M.A."/>
            <person name="Morett E."/>
            <person name="Gonzalez V."/>
            <person name="Portillo T."/>
            <person name="Ochoa-Leyva A."/>
            <person name="Jose M.V."/>
            <person name="Sciutto E."/>
            <person name="Landa A."/>
            <person name="Jimenez L."/>
            <person name="Valdes V."/>
            <person name="Carrero J.C."/>
            <person name="Larralde C."/>
            <person name="Morales-Montor J."/>
            <person name="Limon-Lason J."/>
            <person name="Soberon X."/>
            <person name="Laclette J.P."/>
        </authorList>
    </citation>
    <scope>NUCLEOTIDE SEQUENCE [LARGE SCALE GENOMIC DNA]</scope>
</reference>